<evidence type="ECO:0000313" key="2">
    <source>
        <dbReference type="Proteomes" id="UP000504627"/>
    </source>
</evidence>
<reference evidence="3" key="1">
    <citation type="submission" date="2025-08" db="UniProtKB">
        <authorList>
            <consortium name="RefSeq"/>
        </authorList>
    </citation>
    <scope>IDENTIFICATION</scope>
    <source>
        <tissue evidence="3">Muscle</tissue>
    </source>
</reference>
<dbReference type="RefSeq" id="XP_027585934.2">
    <property type="nucleotide sequence ID" value="XM_027730133.2"/>
</dbReference>
<feature type="region of interest" description="Disordered" evidence="1">
    <location>
        <begin position="1"/>
        <end position="91"/>
    </location>
</feature>
<proteinExistence type="predicted"/>
<name>A0A6J2HDL6_9PASS</name>
<sequence>MLSLPVREEQDRSCSIMPRTGSRPREEGAMEGDRPCRAPASPHPLQVRASSSRLRAKDNSGNPSPSRGTGGPCLPWSRSRGAPSRGPIPGRQRIPRCPALMALLLGAVLLAAGAAIPPGMPAPRDLARSVLETHGQDLRLLKLLGVTRTSFDWGTHFSINFTARQPPCPKPAPDPRGCRGRPGRVQRCSAQVSVFTFLPDVPLSMVECGEEPQPGGSAQPRSPGNPKTFSANPGHSSSSSSSSSRPPPRPRPPSASPRGSSRRPPAPTELE</sequence>
<feature type="compositionally biased region" description="Basic and acidic residues" evidence="1">
    <location>
        <begin position="1"/>
        <end position="12"/>
    </location>
</feature>
<protein>
    <submittedName>
        <fullName evidence="3">Uncharacterized protein LOC113992645</fullName>
    </submittedName>
</protein>
<feature type="compositionally biased region" description="Polar residues" evidence="1">
    <location>
        <begin position="219"/>
        <end position="235"/>
    </location>
</feature>
<keyword evidence="2" id="KW-1185">Reference proteome</keyword>
<dbReference type="AlphaFoldDB" id="A0A6J2HDL6"/>
<feature type="region of interest" description="Disordered" evidence="1">
    <location>
        <begin position="206"/>
        <end position="271"/>
    </location>
</feature>
<accession>A0A6J2HDL6</accession>
<dbReference type="Proteomes" id="UP000504627">
    <property type="component" value="Unplaced"/>
</dbReference>
<feature type="compositionally biased region" description="Pro residues" evidence="1">
    <location>
        <begin position="245"/>
        <end position="255"/>
    </location>
</feature>
<feature type="compositionally biased region" description="Basic and acidic residues" evidence="1">
    <location>
        <begin position="23"/>
        <end position="36"/>
    </location>
</feature>
<evidence type="ECO:0000313" key="3">
    <source>
        <dbReference type="RefSeq" id="XP_027585934.2"/>
    </source>
</evidence>
<evidence type="ECO:0000256" key="1">
    <source>
        <dbReference type="SAM" id="MobiDB-lite"/>
    </source>
</evidence>
<organism evidence="2 3">
    <name type="scientific">Pipra filicauda</name>
    <name type="common">Wire-tailed manakin</name>
    <dbReference type="NCBI Taxonomy" id="649802"/>
    <lineage>
        <taxon>Eukaryota</taxon>
        <taxon>Metazoa</taxon>
        <taxon>Chordata</taxon>
        <taxon>Craniata</taxon>
        <taxon>Vertebrata</taxon>
        <taxon>Euteleostomi</taxon>
        <taxon>Archelosauria</taxon>
        <taxon>Archosauria</taxon>
        <taxon>Dinosauria</taxon>
        <taxon>Saurischia</taxon>
        <taxon>Theropoda</taxon>
        <taxon>Coelurosauria</taxon>
        <taxon>Aves</taxon>
        <taxon>Neognathae</taxon>
        <taxon>Neoaves</taxon>
        <taxon>Telluraves</taxon>
        <taxon>Australaves</taxon>
        <taxon>Passeriformes</taxon>
        <taxon>Pipridae</taxon>
        <taxon>Pipra</taxon>
    </lineage>
</organism>
<dbReference type="InParanoid" id="A0A6J2HDL6"/>
<dbReference type="GeneID" id="113992645"/>
<gene>
    <name evidence="3" type="primary">LOC113992645</name>
</gene>
<feature type="compositionally biased region" description="Polar residues" evidence="1">
    <location>
        <begin position="48"/>
        <end position="67"/>
    </location>
</feature>